<keyword evidence="1" id="KW-0472">Membrane</keyword>
<accession>A0A8D1TFT6</accession>
<keyword evidence="1" id="KW-1133">Transmembrane helix</keyword>
<protein>
    <submittedName>
        <fullName evidence="2">Uncharacterized protein</fullName>
    </submittedName>
</protein>
<name>A0A8D1TFT6_PIG</name>
<dbReference type="Ensembl" id="ENSSSCT00050057705.1">
    <property type="protein sequence ID" value="ENSSSCP00050024663.1"/>
    <property type="gene ID" value="ENSSSCG00050042467.1"/>
</dbReference>
<reference evidence="2" key="1">
    <citation type="submission" date="2025-08" db="UniProtKB">
        <authorList>
            <consortium name="Ensembl"/>
        </authorList>
    </citation>
    <scope>IDENTIFICATION</scope>
</reference>
<proteinExistence type="predicted"/>
<dbReference type="Proteomes" id="UP000694571">
    <property type="component" value="Unplaced"/>
</dbReference>
<evidence type="ECO:0000313" key="3">
    <source>
        <dbReference type="Proteomes" id="UP000694571"/>
    </source>
</evidence>
<keyword evidence="1" id="KW-0812">Transmembrane</keyword>
<feature type="transmembrane region" description="Helical" evidence="1">
    <location>
        <begin position="50"/>
        <end position="71"/>
    </location>
</feature>
<evidence type="ECO:0000256" key="1">
    <source>
        <dbReference type="SAM" id="Phobius"/>
    </source>
</evidence>
<feature type="transmembrane region" description="Helical" evidence="1">
    <location>
        <begin position="92"/>
        <end position="121"/>
    </location>
</feature>
<sequence>MMAIVTGMRWYLLIVLICFSLIIRNVEHFFMCLLAICVYSLEKCLLRSFAHFSIVLLAFLLLSCVSFLYILEIKPLSVASFETILSHSVSCLFFMGSFVLQNLVSLIRSHWFIVAFISVALED</sequence>
<dbReference type="AlphaFoldDB" id="A0A8D1TFT6"/>
<organism evidence="2 3">
    <name type="scientific">Sus scrofa</name>
    <name type="common">Pig</name>
    <dbReference type="NCBI Taxonomy" id="9823"/>
    <lineage>
        <taxon>Eukaryota</taxon>
        <taxon>Metazoa</taxon>
        <taxon>Chordata</taxon>
        <taxon>Craniata</taxon>
        <taxon>Vertebrata</taxon>
        <taxon>Euteleostomi</taxon>
        <taxon>Mammalia</taxon>
        <taxon>Eutheria</taxon>
        <taxon>Laurasiatheria</taxon>
        <taxon>Artiodactyla</taxon>
        <taxon>Suina</taxon>
        <taxon>Suidae</taxon>
        <taxon>Sus</taxon>
    </lineage>
</organism>
<evidence type="ECO:0000313" key="2">
    <source>
        <dbReference type="Ensembl" id="ENSSSCP00050024663.1"/>
    </source>
</evidence>